<proteinExistence type="predicted"/>
<feature type="compositionally biased region" description="Polar residues" evidence="1">
    <location>
        <begin position="134"/>
        <end position="150"/>
    </location>
</feature>
<dbReference type="Pfam" id="PF22600">
    <property type="entry name" value="MTPAP-like_central"/>
    <property type="match status" value="1"/>
</dbReference>
<dbReference type="EMBL" id="BGPR01000014">
    <property type="protein sequence ID" value="GBL77883.1"/>
    <property type="molecule type" value="Genomic_DNA"/>
</dbReference>
<dbReference type="CDD" id="cd05402">
    <property type="entry name" value="NT_PAP_TUTase"/>
    <property type="match status" value="1"/>
</dbReference>
<reference evidence="3 4" key="1">
    <citation type="journal article" date="2019" name="Sci. Rep.">
        <title>Orb-weaving spider Araneus ventricosus genome elucidates the spidroin gene catalogue.</title>
        <authorList>
            <person name="Kono N."/>
            <person name="Nakamura H."/>
            <person name="Ohtoshi R."/>
            <person name="Moran D.A.P."/>
            <person name="Shinohara A."/>
            <person name="Yoshida Y."/>
            <person name="Fujiwara M."/>
            <person name="Mori M."/>
            <person name="Tomita M."/>
            <person name="Arakawa K."/>
        </authorList>
    </citation>
    <scope>NUCLEOTIDE SEQUENCE [LARGE SCALE GENOMIC DNA]</scope>
</reference>
<dbReference type="Proteomes" id="UP000499080">
    <property type="component" value="Unassembled WGS sequence"/>
</dbReference>
<comment type="caution">
    <text evidence="3">The sequence shown here is derived from an EMBL/GenBank/DDBJ whole genome shotgun (WGS) entry which is preliminary data.</text>
</comment>
<dbReference type="SUPFAM" id="SSF81631">
    <property type="entry name" value="PAP/OAS1 substrate-binding domain"/>
    <property type="match status" value="1"/>
</dbReference>
<organism evidence="3 4">
    <name type="scientific">Araneus ventricosus</name>
    <name type="common">Orbweaver spider</name>
    <name type="synonym">Epeira ventricosa</name>
    <dbReference type="NCBI Taxonomy" id="182803"/>
    <lineage>
        <taxon>Eukaryota</taxon>
        <taxon>Metazoa</taxon>
        <taxon>Ecdysozoa</taxon>
        <taxon>Arthropoda</taxon>
        <taxon>Chelicerata</taxon>
        <taxon>Arachnida</taxon>
        <taxon>Araneae</taxon>
        <taxon>Araneomorphae</taxon>
        <taxon>Entelegynae</taxon>
        <taxon>Araneoidea</taxon>
        <taxon>Araneidae</taxon>
        <taxon>Araneus</taxon>
    </lineage>
</organism>
<evidence type="ECO:0000259" key="2">
    <source>
        <dbReference type="Pfam" id="PF22600"/>
    </source>
</evidence>
<evidence type="ECO:0000313" key="4">
    <source>
        <dbReference type="Proteomes" id="UP000499080"/>
    </source>
</evidence>
<gene>
    <name evidence="3" type="primary">tut1_2</name>
    <name evidence="3" type="ORF">AVEN_143219_1</name>
</gene>
<dbReference type="Gene3D" id="1.10.1410.10">
    <property type="match status" value="1"/>
</dbReference>
<feature type="region of interest" description="Disordered" evidence="1">
    <location>
        <begin position="120"/>
        <end position="152"/>
    </location>
</feature>
<dbReference type="SUPFAM" id="SSF81301">
    <property type="entry name" value="Nucleotidyltransferase"/>
    <property type="match status" value="1"/>
</dbReference>
<dbReference type="AlphaFoldDB" id="A0A4Y2ADE6"/>
<name>A0A4Y2ADE6_ARAVE</name>
<dbReference type="GO" id="GO:1990817">
    <property type="term" value="F:poly(A) RNA polymerase activity"/>
    <property type="evidence" value="ECO:0007669"/>
    <property type="project" value="TreeGrafter"/>
</dbReference>
<evidence type="ECO:0000256" key="1">
    <source>
        <dbReference type="SAM" id="MobiDB-lite"/>
    </source>
</evidence>
<dbReference type="GO" id="GO:0031123">
    <property type="term" value="P:RNA 3'-end processing"/>
    <property type="evidence" value="ECO:0007669"/>
    <property type="project" value="TreeGrafter"/>
</dbReference>
<sequence length="433" mass="49523">MLSFSTYRIMKSTLCQLQCGVIRKDVFRKFVRKAHFSEKTLSHTHLKQLLQKCKSVTEQLEVFNSCTQLTDEDISTRESLCKEVENAFRPHFPDCSVDLTGSSVSRLGLKSSDVDLSFQPFSDGTRKHDPAEDTSVNSSKDNKMENSSVGGFSKLKPKEKLCHLKTLLTASGFDSQSKVIPGVCPILYFTHRNLACDLSIENKSAIYSTNLMLLCNMLEKRVAPLYRFLIYWFKYYKLCGGISKFKSYAVFLLVVYFLQTRNPPVLPTVEDMFQKTDFINNKNCVTYVCEYLNRFERSKNSESLEELLKGFFSFYAKYNYSNAICPLEAQSVNTTELISKSLLSGNIFQSYFEAKYDEDMEKNTMLRPPFTLALPLKTLVNIRRRRLSTAIGGMVGLRVQQSCSCLRDSDSPMLLIIFQNRIHKLVMTAQKPA</sequence>
<dbReference type="PANTHER" id="PTHR12271:SF127">
    <property type="entry name" value="SPECKLE TARGETED PIP5K1A-REGULATED POLY(A) POLYMERASE"/>
    <property type="match status" value="1"/>
</dbReference>
<accession>A0A4Y2ADE6</accession>
<dbReference type="PANTHER" id="PTHR12271">
    <property type="entry name" value="POLY A POLYMERASE CID PAP -RELATED"/>
    <property type="match status" value="1"/>
</dbReference>
<dbReference type="InterPro" id="IPR054708">
    <property type="entry name" value="MTPAP-like_central"/>
</dbReference>
<feature type="domain" description="Poly(A) RNA polymerase mitochondrial-like central palm" evidence="2">
    <location>
        <begin position="57"/>
        <end position="212"/>
    </location>
</feature>
<keyword evidence="4" id="KW-1185">Reference proteome</keyword>
<dbReference type="InterPro" id="IPR043519">
    <property type="entry name" value="NT_sf"/>
</dbReference>
<dbReference type="OrthoDB" id="407432at2759"/>
<protein>
    <submittedName>
        <fullName evidence="3">Speckle targeted PIP5K1A-regulated poly(A) polymerase</fullName>
    </submittedName>
</protein>
<evidence type="ECO:0000313" key="3">
    <source>
        <dbReference type="EMBL" id="GBL77883.1"/>
    </source>
</evidence>
<dbReference type="Gene3D" id="3.30.460.10">
    <property type="entry name" value="Beta Polymerase, domain 2"/>
    <property type="match status" value="1"/>
</dbReference>